<comment type="subcellular location">
    <subcellularLocation>
        <location evidence="1">Cell membrane</location>
        <topology evidence="1">Multi-pass membrane protein</topology>
    </subcellularLocation>
</comment>
<comment type="caution">
    <text evidence="9">The sequence shown here is derived from an EMBL/GenBank/DDBJ whole genome shotgun (WGS) entry which is preliminary data.</text>
</comment>
<dbReference type="PROSITE" id="PS50850">
    <property type="entry name" value="MFS"/>
    <property type="match status" value="1"/>
</dbReference>
<feature type="transmembrane region" description="Helical" evidence="7">
    <location>
        <begin position="395"/>
        <end position="415"/>
    </location>
</feature>
<dbReference type="AlphaFoldDB" id="A0A073JAT5"/>
<dbReference type="InterPro" id="IPR020846">
    <property type="entry name" value="MFS_dom"/>
</dbReference>
<feature type="transmembrane region" description="Helical" evidence="7">
    <location>
        <begin position="267"/>
        <end position="291"/>
    </location>
</feature>
<dbReference type="RefSeq" id="WP_037928278.1">
    <property type="nucleotide sequence ID" value="NZ_CP054599.1"/>
</dbReference>
<dbReference type="OrthoDB" id="9812221at2"/>
<dbReference type="EMBL" id="JAMD01000009">
    <property type="protein sequence ID" value="KEJ94842.1"/>
    <property type="molecule type" value="Genomic_DNA"/>
</dbReference>
<dbReference type="InterPro" id="IPR004638">
    <property type="entry name" value="EmrB-like"/>
</dbReference>
<dbReference type="PRINTS" id="PR01036">
    <property type="entry name" value="TCRTETB"/>
</dbReference>
<dbReference type="NCBIfam" id="TIGR00711">
    <property type="entry name" value="efflux_EmrB"/>
    <property type="match status" value="1"/>
</dbReference>
<dbReference type="Pfam" id="PF07690">
    <property type="entry name" value="MFS_1"/>
    <property type="match status" value="1"/>
</dbReference>
<gene>
    <name evidence="9" type="ORF">SUH3_23960</name>
</gene>
<evidence type="ECO:0000256" key="3">
    <source>
        <dbReference type="ARBA" id="ARBA00022475"/>
    </source>
</evidence>
<reference evidence="9 10" key="1">
    <citation type="submission" date="2014-01" db="EMBL/GenBank/DDBJ databases">
        <title>Sulfitobacter sp. H3 (MCCC 1A00686) Genome Sequencing.</title>
        <authorList>
            <person name="Lai Q."/>
            <person name="Hong Z."/>
        </authorList>
    </citation>
    <scope>NUCLEOTIDE SEQUENCE [LARGE SCALE GENOMIC DNA]</scope>
    <source>
        <strain evidence="9 10">H3</strain>
    </source>
</reference>
<feature type="transmembrane region" description="Helical" evidence="7">
    <location>
        <begin position="12"/>
        <end position="33"/>
    </location>
</feature>
<keyword evidence="5 7" id="KW-1133">Transmembrane helix</keyword>
<dbReference type="Gene3D" id="1.20.1720.10">
    <property type="entry name" value="Multidrug resistance protein D"/>
    <property type="match status" value="1"/>
</dbReference>
<feature type="transmembrane region" description="Helical" evidence="7">
    <location>
        <begin position="328"/>
        <end position="350"/>
    </location>
</feature>
<sequence>MSSAPPTISSRLWIVAAVTGCGAFIAMLDSTVANLAIDAIRREFGASLEDAQWVATSYLVALALSLPLSAWLARRFGSRRVWVAALLTFVAASVWCALSRDMATLTVARCLQGLSAGLMVPTGQAILSEAASRQQLGRLMGTVGFAVALGPALGPGLGGVLIDGLSWRWLFWINVPIGIGAAVAAKYVLPLREASSADRLDTTGLILVGLGLPLVLFGSAEIGASGLTLSSTSSLVAGLALIIAFVIHARRSQAPLIDIRLFRRAGFAAAVCTAGLTGAAMYGGLLLIPLFLLDSLNLSATDAGLMLFMMGMGAAVVLPVAGNVTDRYGALAVSLIGSAILLLSTTAFLWPSVLSLAWAPLLFARGGGLALAQMPSMTAAYLAVGKNEIGDAATIVNIAQRIGGALGAITTVVVLEKTANADNQLAYRWGFALLVTFAAGSMVTSMLLKRPLSQSDR</sequence>
<feature type="transmembrane region" description="Helical" evidence="7">
    <location>
        <begin position="200"/>
        <end position="220"/>
    </location>
</feature>
<evidence type="ECO:0000256" key="5">
    <source>
        <dbReference type="ARBA" id="ARBA00022989"/>
    </source>
</evidence>
<feature type="transmembrane region" description="Helical" evidence="7">
    <location>
        <begin position="169"/>
        <end position="188"/>
    </location>
</feature>
<dbReference type="GO" id="GO:0005886">
    <property type="term" value="C:plasma membrane"/>
    <property type="evidence" value="ECO:0007669"/>
    <property type="project" value="UniProtKB-SubCell"/>
</dbReference>
<feature type="transmembrane region" description="Helical" evidence="7">
    <location>
        <begin position="427"/>
        <end position="448"/>
    </location>
</feature>
<evidence type="ECO:0000259" key="8">
    <source>
        <dbReference type="PROSITE" id="PS50850"/>
    </source>
</evidence>
<protein>
    <submittedName>
        <fullName evidence="9">Multidrug transporter</fullName>
    </submittedName>
</protein>
<evidence type="ECO:0000256" key="6">
    <source>
        <dbReference type="ARBA" id="ARBA00023136"/>
    </source>
</evidence>
<dbReference type="GO" id="GO:0022857">
    <property type="term" value="F:transmembrane transporter activity"/>
    <property type="evidence" value="ECO:0007669"/>
    <property type="project" value="InterPro"/>
</dbReference>
<dbReference type="PANTHER" id="PTHR42718:SF46">
    <property type="entry name" value="BLR6921 PROTEIN"/>
    <property type="match status" value="1"/>
</dbReference>
<evidence type="ECO:0000256" key="4">
    <source>
        <dbReference type="ARBA" id="ARBA00022692"/>
    </source>
</evidence>
<keyword evidence="2" id="KW-0813">Transport</keyword>
<dbReference type="InterPro" id="IPR036259">
    <property type="entry name" value="MFS_trans_sf"/>
</dbReference>
<dbReference type="SUPFAM" id="SSF103473">
    <property type="entry name" value="MFS general substrate transporter"/>
    <property type="match status" value="1"/>
</dbReference>
<dbReference type="InterPro" id="IPR011701">
    <property type="entry name" value="MFS"/>
</dbReference>
<accession>A0A073JAT5</accession>
<proteinExistence type="predicted"/>
<keyword evidence="3" id="KW-1003">Cell membrane</keyword>
<dbReference type="Gene3D" id="1.20.1250.20">
    <property type="entry name" value="MFS general substrate transporter like domains"/>
    <property type="match status" value="1"/>
</dbReference>
<evidence type="ECO:0000313" key="9">
    <source>
        <dbReference type="EMBL" id="KEJ94842.1"/>
    </source>
</evidence>
<evidence type="ECO:0000256" key="7">
    <source>
        <dbReference type="SAM" id="Phobius"/>
    </source>
</evidence>
<feature type="transmembrane region" description="Helical" evidence="7">
    <location>
        <begin position="53"/>
        <end position="73"/>
    </location>
</feature>
<keyword evidence="6 7" id="KW-0472">Membrane</keyword>
<feature type="transmembrane region" description="Helical" evidence="7">
    <location>
        <begin position="226"/>
        <end position="247"/>
    </location>
</feature>
<feature type="transmembrane region" description="Helical" evidence="7">
    <location>
        <begin position="80"/>
        <end position="100"/>
    </location>
</feature>
<feature type="transmembrane region" description="Helical" evidence="7">
    <location>
        <begin position="303"/>
        <end position="321"/>
    </location>
</feature>
<name>A0A073JAT5_9RHOB</name>
<feature type="domain" description="Major facilitator superfamily (MFS) profile" evidence="8">
    <location>
        <begin position="15"/>
        <end position="456"/>
    </location>
</feature>
<feature type="transmembrane region" description="Helical" evidence="7">
    <location>
        <begin position="362"/>
        <end position="383"/>
    </location>
</feature>
<dbReference type="GeneID" id="68868417"/>
<organism evidence="9 10">
    <name type="scientific">Pseudosulfitobacter pseudonitzschiae</name>
    <dbReference type="NCBI Taxonomy" id="1402135"/>
    <lineage>
        <taxon>Bacteria</taxon>
        <taxon>Pseudomonadati</taxon>
        <taxon>Pseudomonadota</taxon>
        <taxon>Alphaproteobacteria</taxon>
        <taxon>Rhodobacterales</taxon>
        <taxon>Roseobacteraceae</taxon>
        <taxon>Pseudosulfitobacter</taxon>
    </lineage>
</organism>
<evidence type="ECO:0000313" key="10">
    <source>
        <dbReference type="Proteomes" id="UP000027746"/>
    </source>
</evidence>
<feature type="transmembrane region" description="Helical" evidence="7">
    <location>
        <begin position="139"/>
        <end position="157"/>
    </location>
</feature>
<keyword evidence="10" id="KW-1185">Reference proteome</keyword>
<dbReference type="Proteomes" id="UP000027746">
    <property type="component" value="Unassembled WGS sequence"/>
</dbReference>
<dbReference type="PANTHER" id="PTHR42718">
    <property type="entry name" value="MAJOR FACILITATOR SUPERFAMILY MULTIDRUG TRANSPORTER MFSC"/>
    <property type="match status" value="1"/>
</dbReference>
<keyword evidence="4 7" id="KW-0812">Transmembrane</keyword>
<evidence type="ECO:0000256" key="2">
    <source>
        <dbReference type="ARBA" id="ARBA00022448"/>
    </source>
</evidence>
<evidence type="ECO:0000256" key="1">
    <source>
        <dbReference type="ARBA" id="ARBA00004651"/>
    </source>
</evidence>